<dbReference type="Proteomes" id="UP000618579">
    <property type="component" value="Unassembled WGS sequence"/>
</dbReference>
<name>A0ABX1ZLV8_9BACL</name>
<evidence type="ECO:0000256" key="1">
    <source>
        <dbReference type="SAM" id="MobiDB-lite"/>
    </source>
</evidence>
<comment type="caution">
    <text evidence="2">The sequence shown here is derived from an EMBL/GenBank/DDBJ whole genome shotgun (WGS) entry which is preliminary data.</text>
</comment>
<feature type="region of interest" description="Disordered" evidence="1">
    <location>
        <begin position="49"/>
        <end position="86"/>
    </location>
</feature>
<feature type="compositionally biased region" description="Basic residues" evidence="1">
    <location>
        <begin position="57"/>
        <end position="71"/>
    </location>
</feature>
<protein>
    <recommendedName>
        <fullName evidence="4">LSM domain-containing protein</fullName>
    </recommendedName>
</protein>
<evidence type="ECO:0000313" key="2">
    <source>
        <dbReference type="EMBL" id="NOU99609.1"/>
    </source>
</evidence>
<proteinExistence type="predicted"/>
<dbReference type="RefSeq" id="WP_171682493.1">
    <property type="nucleotide sequence ID" value="NZ_WHNZ01000015.1"/>
</dbReference>
<keyword evidence="3" id="KW-1185">Reference proteome</keyword>
<organism evidence="2 3">
    <name type="scientific">Paenibacillus planticolens</name>
    <dbReference type="NCBI Taxonomy" id="2654976"/>
    <lineage>
        <taxon>Bacteria</taxon>
        <taxon>Bacillati</taxon>
        <taxon>Bacillota</taxon>
        <taxon>Bacilli</taxon>
        <taxon>Bacillales</taxon>
        <taxon>Paenibacillaceae</taxon>
        <taxon>Paenibacillus</taxon>
    </lineage>
</organism>
<sequence>MQPIHPITEKACKSLYGKPVLLFLNDGSQFFGVLSRFENNTLILNDEARPNLNSTTSKKKAKAKTKTRTKNVKVAETEASSPNPALEPLNFFGTPIFGGPAPAQPRAVDIPLDRVAAMFSE</sequence>
<accession>A0ABX1ZLV8</accession>
<evidence type="ECO:0008006" key="4">
    <source>
        <dbReference type="Google" id="ProtNLM"/>
    </source>
</evidence>
<evidence type="ECO:0000313" key="3">
    <source>
        <dbReference type="Proteomes" id="UP000618579"/>
    </source>
</evidence>
<reference evidence="2 3" key="1">
    <citation type="submission" date="2019-10" db="EMBL/GenBank/DDBJ databases">
        <title>Description of Paenibacillus pedi sp. nov.</title>
        <authorList>
            <person name="Carlier A."/>
            <person name="Qi S."/>
        </authorList>
    </citation>
    <scope>NUCLEOTIDE SEQUENCE [LARGE SCALE GENOMIC DNA]</scope>
    <source>
        <strain evidence="2 3">LMG 31457</strain>
    </source>
</reference>
<dbReference type="EMBL" id="WHNZ01000015">
    <property type="protein sequence ID" value="NOU99609.1"/>
    <property type="molecule type" value="Genomic_DNA"/>
</dbReference>
<gene>
    <name evidence="2" type="ORF">GC097_06245</name>
</gene>